<feature type="domain" description="TNase-like" evidence="1">
    <location>
        <begin position="22"/>
        <end position="122"/>
    </location>
</feature>
<evidence type="ECO:0000313" key="3">
    <source>
        <dbReference type="Proteomes" id="UP000011971"/>
    </source>
</evidence>
<dbReference type="OrthoDB" id="7469880at2"/>
<dbReference type="RefSeq" id="WP_006470245.1">
    <property type="nucleotide sequence ID" value="NZ_AOGE01000001.1"/>
</dbReference>
<dbReference type="PROSITE" id="PS50830">
    <property type="entry name" value="TNASE_3"/>
    <property type="match status" value="1"/>
</dbReference>
<accession>M5K2Y1</accession>
<dbReference type="EMBL" id="AOGE01000001">
    <property type="protein sequence ID" value="ELT51219.1"/>
    <property type="molecule type" value="Genomic_DNA"/>
</dbReference>
<dbReference type="Pfam" id="PF00565">
    <property type="entry name" value="SNase"/>
    <property type="match status" value="1"/>
</dbReference>
<dbReference type="AlphaFoldDB" id="M5K2Y1"/>
<protein>
    <submittedName>
        <fullName evidence="2">Nuclease</fullName>
    </submittedName>
</protein>
<sequence>MNEHLIVSILLCTLTCEPAEVRIWDGDSIRLGLTEEAEAIRIFNIDAPEIVGQCTYESDLAQQSKRRLAELMAGQQVAIERRGTDPYGRTLALVSVNGIDAGDTLVSERLARIWGGRRESWC</sequence>
<comment type="caution">
    <text evidence="2">The sequence shown here is derived from an EMBL/GenBank/DDBJ whole genome shotgun (WGS) entry which is preliminary data.</text>
</comment>
<evidence type="ECO:0000313" key="2">
    <source>
        <dbReference type="EMBL" id="ELT51219.1"/>
    </source>
</evidence>
<gene>
    <name evidence="2" type="ORF">D584_00180</name>
</gene>
<dbReference type="SUPFAM" id="SSF50199">
    <property type="entry name" value="Staphylococcal nuclease"/>
    <property type="match status" value="1"/>
</dbReference>
<reference evidence="2 3" key="1">
    <citation type="journal article" date="2013" name="Gut Pathog.">
        <title>Draft genome of Ochrobactrum intermedium strain M86 isolated from non-ulcer dyspeptic individual from India.</title>
        <authorList>
            <person name="Kulkarni G."/>
            <person name="Dhotre D."/>
            <person name="Dharne M."/>
            <person name="Shetty S."/>
            <person name="Chowdhury S."/>
            <person name="Misra V."/>
            <person name="Misra S."/>
            <person name="Patole M."/>
            <person name="Shouche Y."/>
        </authorList>
    </citation>
    <scope>NUCLEOTIDE SEQUENCE [LARGE SCALE GENOMIC DNA]</scope>
    <source>
        <strain evidence="2 3">M86</strain>
    </source>
</reference>
<evidence type="ECO:0000259" key="1">
    <source>
        <dbReference type="PROSITE" id="PS50830"/>
    </source>
</evidence>
<dbReference type="PATRIC" id="fig|1234597.4.peg.38"/>
<name>M5K2Y1_9HYPH</name>
<dbReference type="InterPro" id="IPR016071">
    <property type="entry name" value="Staphylococal_nuclease_OB-fold"/>
</dbReference>
<organism evidence="2 3">
    <name type="scientific">Brucella intermedia M86</name>
    <dbReference type="NCBI Taxonomy" id="1234597"/>
    <lineage>
        <taxon>Bacteria</taxon>
        <taxon>Pseudomonadati</taxon>
        <taxon>Pseudomonadota</taxon>
        <taxon>Alphaproteobacteria</taxon>
        <taxon>Hyphomicrobiales</taxon>
        <taxon>Brucellaceae</taxon>
        <taxon>Brucella/Ochrobactrum group</taxon>
        <taxon>Brucella</taxon>
    </lineage>
</organism>
<dbReference type="Gene3D" id="2.40.50.90">
    <property type="match status" value="1"/>
</dbReference>
<proteinExistence type="predicted"/>
<dbReference type="InterPro" id="IPR035437">
    <property type="entry name" value="SNase_OB-fold_sf"/>
</dbReference>
<dbReference type="Proteomes" id="UP000011971">
    <property type="component" value="Unassembled WGS sequence"/>
</dbReference>